<name>S8AYY6_PENO1</name>
<dbReference type="PhylomeDB" id="S8AYY6"/>
<organism evidence="2 3">
    <name type="scientific">Penicillium oxalicum (strain 114-2 / CGMCC 5302)</name>
    <name type="common">Penicillium decumbens</name>
    <dbReference type="NCBI Taxonomy" id="933388"/>
    <lineage>
        <taxon>Eukaryota</taxon>
        <taxon>Fungi</taxon>
        <taxon>Dikarya</taxon>
        <taxon>Ascomycota</taxon>
        <taxon>Pezizomycotina</taxon>
        <taxon>Eurotiomycetes</taxon>
        <taxon>Eurotiomycetidae</taxon>
        <taxon>Eurotiales</taxon>
        <taxon>Aspergillaceae</taxon>
        <taxon>Penicillium</taxon>
    </lineage>
</organism>
<dbReference type="eggNOG" id="ENOG502RP0E">
    <property type="taxonomic scope" value="Eukaryota"/>
</dbReference>
<keyword evidence="3" id="KW-1185">Reference proteome</keyword>
<keyword evidence="1" id="KW-0732">Signal</keyword>
<dbReference type="HOGENOM" id="CLU_093896_0_0_1"/>
<dbReference type="Pfam" id="PF12296">
    <property type="entry name" value="HsbA"/>
    <property type="match status" value="1"/>
</dbReference>
<accession>S8AYY6</accession>
<sequence>MRIASSYSLVSMLSCTSVWVGGAAGKDMPTVIAGMDTLRQHVDATQALFDSYNGGLLSSLELGRSIWNVYSSTKSARSHWDAASPFEGEDVADILVSYHAMRRSIASAVDSASSKGSIYDKSGVRMMAVGMLQLFENERSDFQQAARAKIPESFHDSIAGPVASLEKEFQSAMKALA</sequence>
<dbReference type="OrthoDB" id="4332384at2759"/>
<dbReference type="EMBL" id="KB644410">
    <property type="protein sequence ID" value="EPS27197.1"/>
    <property type="molecule type" value="Genomic_DNA"/>
</dbReference>
<feature type="chain" id="PRO_5004561027" evidence="1">
    <location>
        <begin position="26"/>
        <end position="177"/>
    </location>
</feature>
<gene>
    <name evidence="2" type="ORF">PDE_02140</name>
</gene>
<feature type="signal peptide" evidence="1">
    <location>
        <begin position="1"/>
        <end position="25"/>
    </location>
</feature>
<evidence type="ECO:0000313" key="3">
    <source>
        <dbReference type="Proteomes" id="UP000019376"/>
    </source>
</evidence>
<dbReference type="Proteomes" id="UP000019376">
    <property type="component" value="Unassembled WGS sequence"/>
</dbReference>
<dbReference type="PANTHER" id="PTHR38123:SF3">
    <property type="entry name" value="ANTIGENIC CELL WALL GALACTOMANNOPROTEIN"/>
    <property type="match status" value="1"/>
</dbReference>
<evidence type="ECO:0000313" key="2">
    <source>
        <dbReference type="EMBL" id="EPS27197.1"/>
    </source>
</evidence>
<protein>
    <submittedName>
        <fullName evidence="2">Uncharacterized protein</fullName>
    </submittedName>
</protein>
<dbReference type="PROSITE" id="PS51257">
    <property type="entry name" value="PROKAR_LIPOPROTEIN"/>
    <property type="match status" value="1"/>
</dbReference>
<evidence type="ECO:0000256" key="1">
    <source>
        <dbReference type="SAM" id="SignalP"/>
    </source>
</evidence>
<dbReference type="PANTHER" id="PTHR38123">
    <property type="entry name" value="CELL WALL SERINE-THREONINE-RICH GALACTOMANNOPROTEIN MP1 (AFU_ORTHOLOGUE AFUA_4G03240)"/>
    <property type="match status" value="1"/>
</dbReference>
<dbReference type="InterPro" id="IPR021054">
    <property type="entry name" value="Cell_wall_mannoprotein_1"/>
</dbReference>
<proteinExistence type="predicted"/>
<dbReference type="GO" id="GO:0005576">
    <property type="term" value="C:extracellular region"/>
    <property type="evidence" value="ECO:0007669"/>
    <property type="project" value="TreeGrafter"/>
</dbReference>
<reference evidence="2 3" key="1">
    <citation type="journal article" date="2013" name="PLoS ONE">
        <title>Genomic and secretomic analyses reveal unique features of the lignocellulolytic enzyme system of Penicillium decumbens.</title>
        <authorList>
            <person name="Liu G."/>
            <person name="Zhang L."/>
            <person name="Wei X."/>
            <person name="Zou G."/>
            <person name="Qin Y."/>
            <person name="Ma L."/>
            <person name="Li J."/>
            <person name="Zheng H."/>
            <person name="Wang S."/>
            <person name="Wang C."/>
            <person name="Xun L."/>
            <person name="Zhao G.-P."/>
            <person name="Zhou Z."/>
            <person name="Qu Y."/>
        </authorList>
    </citation>
    <scope>NUCLEOTIDE SEQUENCE [LARGE SCALE GENOMIC DNA]</scope>
    <source>
        <strain evidence="3">114-2 / CGMCC 5302</strain>
    </source>
</reference>
<dbReference type="AlphaFoldDB" id="S8AYY6"/>